<dbReference type="EMBL" id="KZ502702">
    <property type="protein sequence ID" value="PKU73988.1"/>
    <property type="molecule type" value="Genomic_DNA"/>
</dbReference>
<gene>
    <name evidence="1" type="ORF">MA16_Dca027507</name>
</gene>
<keyword evidence="2" id="KW-1185">Reference proteome</keyword>
<protein>
    <submittedName>
        <fullName evidence="1">Uncharacterized protein</fullName>
    </submittedName>
</protein>
<accession>A0A2I0WE94</accession>
<evidence type="ECO:0000313" key="1">
    <source>
        <dbReference type="EMBL" id="PKU73988.1"/>
    </source>
</evidence>
<reference evidence="1 2" key="2">
    <citation type="journal article" date="2017" name="Nature">
        <title>The Apostasia genome and the evolution of orchids.</title>
        <authorList>
            <person name="Zhang G.Q."/>
            <person name="Liu K.W."/>
            <person name="Li Z."/>
            <person name="Lohaus R."/>
            <person name="Hsiao Y.Y."/>
            <person name="Niu S.C."/>
            <person name="Wang J.Y."/>
            <person name="Lin Y.C."/>
            <person name="Xu Q."/>
            <person name="Chen L.J."/>
            <person name="Yoshida K."/>
            <person name="Fujiwara S."/>
            <person name="Wang Z.W."/>
            <person name="Zhang Y.Q."/>
            <person name="Mitsuda N."/>
            <person name="Wang M."/>
            <person name="Liu G.H."/>
            <person name="Pecoraro L."/>
            <person name="Huang H.X."/>
            <person name="Xiao X.J."/>
            <person name="Lin M."/>
            <person name="Wu X.Y."/>
            <person name="Wu W.L."/>
            <person name="Chen Y.Y."/>
            <person name="Chang S.B."/>
            <person name="Sakamoto S."/>
            <person name="Ohme-Takagi M."/>
            <person name="Yagi M."/>
            <person name="Zeng S.J."/>
            <person name="Shen C.Y."/>
            <person name="Yeh C.M."/>
            <person name="Luo Y.B."/>
            <person name="Tsai W.C."/>
            <person name="Van de Peer Y."/>
            <person name="Liu Z.J."/>
        </authorList>
    </citation>
    <scope>NUCLEOTIDE SEQUENCE [LARGE SCALE GENOMIC DNA]</scope>
    <source>
        <tissue evidence="1">The whole plant</tissue>
    </source>
</reference>
<reference evidence="1 2" key="1">
    <citation type="journal article" date="2016" name="Sci. Rep.">
        <title>The Dendrobium catenatum Lindl. genome sequence provides insights into polysaccharide synthase, floral development and adaptive evolution.</title>
        <authorList>
            <person name="Zhang G.Q."/>
            <person name="Xu Q."/>
            <person name="Bian C."/>
            <person name="Tsai W.C."/>
            <person name="Yeh C.M."/>
            <person name="Liu K.W."/>
            <person name="Yoshida K."/>
            <person name="Zhang L.S."/>
            <person name="Chang S.B."/>
            <person name="Chen F."/>
            <person name="Shi Y."/>
            <person name="Su Y.Y."/>
            <person name="Zhang Y.Q."/>
            <person name="Chen L.J."/>
            <person name="Yin Y."/>
            <person name="Lin M."/>
            <person name="Huang H."/>
            <person name="Deng H."/>
            <person name="Wang Z.W."/>
            <person name="Zhu S.L."/>
            <person name="Zhao X."/>
            <person name="Deng C."/>
            <person name="Niu S.C."/>
            <person name="Huang J."/>
            <person name="Wang M."/>
            <person name="Liu G.H."/>
            <person name="Yang H.J."/>
            <person name="Xiao X.J."/>
            <person name="Hsiao Y.Y."/>
            <person name="Wu W.L."/>
            <person name="Chen Y.Y."/>
            <person name="Mitsuda N."/>
            <person name="Ohme-Takagi M."/>
            <person name="Luo Y.B."/>
            <person name="Van de Peer Y."/>
            <person name="Liu Z.J."/>
        </authorList>
    </citation>
    <scope>NUCLEOTIDE SEQUENCE [LARGE SCALE GENOMIC DNA]</scope>
    <source>
        <tissue evidence="1">The whole plant</tissue>
    </source>
</reference>
<name>A0A2I0WE94_9ASPA</name>
<organism evidence="1 2">
    <name type="scientific">Dendrobium catenatum</name>
    <dbReference type="NCBI Taxonomy" id="906689"/>
    <lineage>
        <taxon>Eukaryota</taxon>
        <taxon>Viridiplantae</taxon>
        <taxon>Streptophyta</taxon>
        <taxon>Embryophyta</taxon>
        <taxon>Tracheophyta</taxon>
        <taxon>Spermatophyta</taxon>
        <taxon>Magnoliopsida</taxon>
        <taxon>Liliopsida</taxon>
        <taxon>Asparagales</taxon>
        <taxon>Orchidaceae</taxon>
        <taxon>Epidendroideae</taxon>
        <taxon>Malaxideae</taxon>
        <taxon>Dendrobiinae</taxon>
        <taxon>Dendrobium</taxon>
    </lineage>
</organism>
<dbReference type="Proteomes" id="UP000233837">
    <property type="component" value="Unassembled WGS sequence"/>
</dbReference>
<sequence length="76" mass="9040">MDHANEYSVSLRIVVSDVRTEKESLTSFKRYTKLDYEYSPENPSYNLLWLAADHFRKRSSTILVQQRNGLQFHQCK</sequence>
<dbReference type="AlphaFoldDB" id="A0A2I0WE94"/>
<evidence type="ECO:0000313" key="2">
    <source>
        <dbReference type="Proteomes" id="UP000233837"/>
    </source>
</evidence>
<proteinExistence type="predicted"/>